<evidence type="ECO:0000313" key="2">
    <source>
        <dbReference type="Proteomes" id="UP000521943"/>
    </source>
</evidence>
<keyword evidence="2" id="KW-1185">Reference proteome</keyword>
<reference evidence="1 2" key="1">
    <citation type="submission" date="2020-07" db="EMBL/GenBank/DDBJ databases">
        <title>Comparative genomics of pyrophilous fungi reveals a link between fire events and developmental genes.</title>
        <authorList>
            <consortium name="DOE Joint Genome Institute"/>
            <person name="Steindorff A.S."/>
            <person name="Carver A."/>
            <person name="Calhoun S."/>
            <person name="Stillman K."/>
            <person name="Liu H."/>
            <person name="Lipzen A."/>
            <person name="Pangilinan J."/>
            <person name="Labutti K."/>
            <person name="Bruns T.D."/>
            <person name="Grigoriev I.V."/>
        </authorList>
    </citation>
    <scope>NUCLEOTIDE SEQUENCE [LARGE SCALE GENOMIC DNA]</scope>
    <source>
        <strain evidence="1 2">CBS 144469</strain>
    </source>
</reference>
<dbReference type="EMBL" id="JACGCI010000004">
    <property type="protein sequence ID" value="KAF6764155.1"/>
    <property type="molecule type" value="Genomic_DNA"/>
</dbReference>
<proteinExistence type="predicted"/>
<gene>
    <name evidence="1" type="ORF">DFP72DRAFT_870914</name>
</gene>
<name>A0A8H6IEL4_9AGAR</name>
<comment type="caution">
    <text evidence="1">The sequence shown here is derived from an EMBL/GenBank/DDBJ whole genome shotgun (WGS) entry which is preliminary data.</text>
</comment>
<dbReference type="AlphaFoldDB" id="A0A8H6IEL4"/>
<evidence type="ECO:0000313" key="1">
    <source>
        <dbReference type="EMBL" id="KAF6764155.1"/>
    </source>
</evidence>
<sequence>MGLEIASRVRKGSFTTHPVCEVAYACMLFNLGMIREMSGDQTKARELFTQSLDQSRLWVFLRALKMQRKLFMN</sequence>
<accession>A0A8H6IEL4</accession>
<dbReference type="OrthoDB" id="10546627at2759"/>
<dbReference type="Proteomes" id="UP000521943">
    <property type="component" value="Unassembled WGS sequence"/>
</dbReference>
<protein>
    <submittedName>
        <fullName evidence="1">Uncharacterized protein</fullName>
    </submittedName>
</protein>
<organism evidence="1 2">
    <name type="scientific">Ephemerocybe angulata</name>
    <dbReference type="NCBI Taxonomy" id="980116"/>
    <lineage>
        <taxon>Eukaryota</taxon>
        <taxon>Fungi</taxon>
        <taxon>Dikarya</taxon>
        <taxon>Basidiomycota</taxon>
        <taxon>Agaricomycotina</taxon>
        <taxon>Agaricomycetes</taxon>
        <taxon>Agaricomycetidae</taxon>
        <taxon>Agaricales</taxon>
        <taxon>Agaricineae</taxon>
        <taxon>Psathyrellaceae</taxon>
        <taxon>Ephemerocybe</taxon>
    </lineage>
</organism>